<dbReference type="KEGG" id="bbrx:BRETT_003270"/>
<dbReference type="InterPro" id="IPR009038">
    <property type="entry name" value="GOLD_dom"/>
</dbReference>
<reference evidence="5" key="2">
    <citation type="submission" date="2020-10" db="EMBL/GenBank/DDBJ databases">
        <authorList>
            <person name="Palmer J.M."/>
        </authorList>
    </citation>
    <scope>NUCLEOTIDE SEQUENCE</scope>
    <source>
        <strain evidence="5">UCD 2041</strain>
    </source>
</reference>
<reference evidence="4 6" key="1">
    <citation type="journal article" date="2020" name="Appl. Microbiol. Biotechnol.">
        <title>Targeted gene deletion in Brettanomyces bruxellensis with an expression-free CRISPR-Cas9 system.</title>
        <authorList>
            <person name="Varela C."/>
            <person name="Bartel C."/>
            <person name="Onetto C."/>
            <person name="Borneman A."/>
        </authorList>
    </citation>
    <scope>NUCLEOTIDE SEQUENCE [LARGE SCALE GENOMIC DNA]</scope>
    <source>
        <strain evidence="4 6">AWRI1613</strain>
    </source>
</reference>
<dbReference type="EMBL" id="JABCYN010000005">
    <property type="protein sequence ID" value="KAF6015910.1"/>
    <property type="molecule type" value="Genomic_DNA"/>
</dbReference>
<dbReference type="Pfam" id="PF01105">
    <property type="entry name" value="EMP24_GP25L"/>
    <property type="match status" value="1"/>
</dbReference>
<feature type="transmembrane region" description="Helical" evidence="1">
    <location>
        <begin position="275"/>
        <end position="295"/>
    </location>
</feature>
<dbReference type="RefSeq" id="XP_041139572.1">
    <property type="nucleotide sequence ID" value="XM_041281781.1"/>
</dbReference>
<evidence type="ECO:0000256" key="2">
    <source>
        <dbReference type="SAM" id="SignalP"/>
    </source>
</evidence>
<name>A0A8H6EZ89_DEKBR</name>
<dbReference type="OrthoDB" id="3993898at2759"/>
<organism evidence="4 6">
    <name type="scientific">Dekkera bruxellensis</name>
    <name type="common">Brettanomyces custersii</name>
    <dbReference type="NCBI Taxonomy" id="5007"/>
    <lineage>
        <taxon>Eukaryota</taxon>
        <taxon>Fungi</taxon>
        <taxon>Dikarya</taxon>
        <taxon>Ascomycota</taxon>
        <taxon>Saccharomycotina</taxon>
        <taxon>Pichiomycetes</taxon>
        <taxon>Pichiales</taxon>
        <taxon>Pichiaceae</taxon>
        <taxon>Brettanomyces</taxon>
    </lineage>
</organism>
<protein>
    <recommendedName>
        <fullName evidence="3">GOLD domain-containing protein</fullName>
    </recommendedName>
</protein>
<gene>
    <name evidence="5" type="ORF">BRETT_003270</name>
    <name evidence="4" type="ORF">HII12_000473</name>
</gene>
<feature type="signal peptide" evidence="2">
    <location>
        <begin position="1"/>
        <end position="20"/>
    </location>
</feature>
<dbReference type="AlphaFoldDB" id="A0A8H6EZ89"/>
<accession>A0A8H6EZ89</accession>
<reference evidence="5" key="3">
    <citation type="journal article" name="BMC Genomics">
        <title>New genome assemblies reveal patterns of domestication and adaptation across Brettanomyces (Dekkera) species.</title>
        <authorList>
            <person name="Roach M.J."/>
            <person name="Borneman A.R."/>
        </authorList>
    </citation>
    <scope>NUCLEOTIDE SEQUENCE</scope>
    <source>
        <strain evidence="5">UCD 2041</strain>
    </source>
</reference>
<evidence type="ECO:0000313" key="6">
    <source>
        <dbReference type="Proteomes" id="UP000568158"/>
    </source>
</evidence>
<sequence>MIPIIHHIILALILLCITQAQSIKIGRQIPVSGRGATELNTKIKGIREELDSYRISHQDDSNGFIRRRHEFLGSYQKDVDKIINNLRQEMNKYLQLNSCLRYYFQDFVDFSELESSEGSAAHILLAINVIVENEPNPRVQSLNLNIMDKDMNALRRKNGIHERESHIAVDYPVMSKSREEYGNEHIDFCFENLKVDRSWSSDPHDINIYTDISFGLPAIKSNYMESTNRIGKINEKLEKSDTELDAMVNQMQSSMATAYSRLRDMNEDTYSKQTIFYILILCSYFGTCIFEILWLRRVLRLRKLA</sequence>
<evidence type="ECO:0000259" key="3">
    <source>
        <dbReference type="Pfam" id="PF01105"/>
    </source>
</evidence>
<dbReference type="Proteomes" id="UP000568158">
    <property type="component" value="Unassembled WGS sequence"/>
</dbReference>
<dbReference type="EMBL" id="CP063137">
    <property type="protein sequence ID" value="QOU23079.1"/>
    <property type="molecule type" value="Genomic_DNA"/>
</dbReference>
<proteinExistence type="predicted"/>
<feature type="chain" id="PRO_5033965581" description="GOLD domain-containing protein" evidence="2">
    <location>
        <begin position="21"/>
        <end position="305"/>
    </location>
</feature>
<keyword evidence="1" id="KW-0812">Transmembrane</keyword>
<dbReference type="GeneID" id="64575194"/>
<dbReference type="Proteomes" id="UP000663131">
    <property type="component" value="Chromosome 9"/>
</dbReference>
<keyword evidence="1" id="KW-0472">Membrane</keyword>
<keyword evidence="1" id="KW-1133">Transmembrane helix</keyword>
<evidence type="ECO:0000313" key="5">
    <source>
        <dbReference type="EMBL" id="QOU23079.1"/>
    </source>
</evidence>
<feature type="domain" description="GOLD" evidence="3">
    <location>
        <begin position="182"/>
        <end position="299"/>
    </location>
</feature>
<keyword evidence="2" id="KW-0732">Signal</keyword>
<evidence type="ECO:0000313" key="4">
    <source>
        <dbReference type="EMBL" id="KAF6015910.1"/>
    </source>
</evidence>
<evidence type="ECO:0000256" key="1">
    <source>
        <dbReference type="SAM" id="Phobius"/>
    </source>
</evidence>